<evidence type="ECO:0000313" key="2">
    <source>
        <dbReference type="Proteomes" id="UP001198402"/>
    </source>
</evidence>
<dbReference type="RefSeq" id="WP_224477999.1">
    <property type="nucleotide sequence ID" value="NZ_JAIUJS010000003.1"/>
</dbReference>
<reference evidence="2" key="1">
    <citation type="submission" date="2023-07" db="EMBL/GenBank/DDBJ databases">
        <authorList>
            <person name="Yue Y."/>
        </authorList>
    </citation>
    <scope>NUCLEOTIDE SEQUENCE [LARGE SCALE GENOMIC DNA]</scope>
    <source>
        <strain evidence="2">2Y89</strain>
    </source>
</reference>
<name>A0ABS7XZI5_9FLAO</name>
<comment type="caution">
    <text evidence="1">The sequence shown here is derived from an EMBL/GenBank/DDBJ whole genome shotgun (WGS) entry which is preliminary data.</text>
</comment>
<dbReference type="EMBL" id="JAIUJS010000003">
    <property type="protein sequence ID" value="MCA0153070.1"/>
    <property type="molecule type" value="Genomic_DNA"/>
</dbReference>
<accession>A0ABS7XZI5</accession>
<sequence length="150" mass="16893">MNTKEPSRLQIKVKAKQLFNAQLNLKGEKLQEKIDQFTELTTNNGLGSPYGGKNKDQNTDIQLGSKMIWSISISKEKGDEDYAVLLDSIVNSNSGFFNKITKENGNFVGEVTTNRDFIDKGEEYIINFHIQKGDETSVVLPIDPRLKIKP</sequence>
<keyword evidence="2" id="KW-1185">Reference proteome</keyword>
<protein>
    <submittedName>
        <fullName evidence="1">Uncharacterized protein</fullName>
    </submittedName>
</protein>
<gene>
    <name evidence="1" type="ORF">LBV24_07570</name>
</gene>
<organism evidence="1 2">
    <name type="scientific">Winogradskyella vincentii</name>
    <dbReference type="NCBI Taxonomy" id="2877122"/>
    <lineage>
        <taxon>Bacteria</taxon>
        <taxon>Pseudomonadati</taxon>
        <taxon>Bacteroidota</taxon>
        <taxon>Flavobacteriia</taxon>
        <taxon>Flavobacteriales</taxon>
        <taxon>Flavobacteriaceae</taxon>
        <taxon>Winogradskyella</taxon>
    </lineage>
</organism>
<dbReference type="Proteomes" id="UP001198402">
    <property type="component" value="Unassembled WGS sequence"/>
</dbReference>
<evidence type="ECO:0000313" key="1">
    <source>
        <dbReference type="EMBL" id="MCA0153070.1"/>
    </source>
</evidence>
<proteinExistence type="predicted"/>